<keyword evidence="1" id="KW-1133">Transmembrane helix</keyword>
<proteinExistence type="predicted"/>
<feature type="transmembrane region" description="Helical" evidence="1">
    <location>
        <begin position="51"/>
        <end position="74"/>
    </location>
</feature>
<evidence type="ECO:0000313" key="2">
    <source>
        <dbReference type="EMBL" id="GMT33222.1"/>
    </source>
</evidence>
<dbReference type="EMBL" id="BTSY01000006">
    <property type="protein sequence ID" value="GMT33222.1"/>
    <property type="molecule type" value="Genomic_DNA"/>
</dbReference>
<feature type="non-terminal residue" evidence="2">
    <location>
        <position position="1"/>
    </location>
</feature>
<keyword evidence="3" id="KW-1185">Reference proteome</keyword>
<gene>
    <name evidence="2" type="ORF">PFISCL1PPCAC_24519</name>
</gene>
<sequence length="172" mass="19724">SFQPLSYTLLAFTLITSIHQVPQFFIAAKTCFDLPLDVFRFDEVKGWNFMILVLTAHSLITMPASFCTIIVTLYEKTSGLSFFLKLLFVYSIVLWICVAVDLGYIATTLYHWHTLPSAFPSVEEEKEADDIENFLLVLFGILSVMLGMAIVLDVVRQALHDFYEIVKMEWNH</sequence>
<comment type="caution">
    <text evidence="2">The sequence shown here is derived from an EMBL/GenBank/DDBJ whole genome shotgun (WGS) entry which is preliminary data.</text>
</comment>
<evidence type="ECO:0008006" key="4">
    <source>
        <dbReference type="Google" id="ProtNLM"/>
    </source>
</evidence>
<dbReference type="AlphaFoldDB" id="A0AAV5WTY6"/>
<feature type="transmembrane region" description="Helical" evidence="1">
    <location>
        <begin position="86"/>
        <end position="113"/>
    </location>
</feature>
<name>A0AAV5WTY6_9BILA</name>
<organism evidence="2 3">
    <name type="scientific">Pristionchus fissidentatus</name>
    <dbReference type="NCBI Taxonomy" id="1538716"/>
    <lineage>
        <taxon>Eukaryota</taxon>
        <taxon>Metazoa</taxon>
        <taxon>Ecdysozoa</taxon>
        <taxon>Nematoda</taxon>
        <taxon>Chromadorea</taxon>
        <taxon>Rhabditida</taxon>
        <taxon>Rhabditina</taxon>
        <taxon>Diplogasteromorpha</taxon>
        <taxon>Diplogasteroidea</taxon>
        <taxon>Neodiplogasteridae</taxon>
        <taxon>Pristionchus</taxon>
    </lineage>
</organism>
<keyword evidence="1" id="KW-0472">Membrane</keyword>
<dbReference type="Proteomes" id="UP001432322">
    <property type="component" value="Unassembled WGS sequence"/>
</dbReference>
<feature type="transmembrane region" description="Helical" evidence="1">
    <location>
        <begin position="133"/>
        <end position="155"/>
    </location>
</feature>
<protein>
    <recommendedName>
        <fullName evidence="4">G protein-coupled receptor</fullName>
    </recommendedName>
</protein>
<reference evidence="2" key="1">
    <citation type="submission" date="2023-10" db="EMBL/GenBank/DDBJ databases">
        <title>Genome assembly of Pristionchus species.</title>
        <authorList>
            <person name="Yoshida K."/>
            <person name="Sommer R.J."/>
        </authorList>
    </citation>
    <scope>NUCLEOTIDE SEQUENCE</scope>
    <source>
        <strain evidence="2">RS5133</strain>
    </source>
</reference>
<evidence type="ECO:0000313" key="3">
    <source>
        <dbReference type="Proteomes" id="UP001432322"/>
    </source>
</evidence>
<accession>A0AAV5WTY6</accession>
<keyword evidence="1" id="KW-0812">Transmembrane</keyword>
<evidence type="ECO:0000256" key="1">
    <source>
        <dbReference type="SAM" id="Phobius"/>
    </source>
</evidence>